<dbReference type="Pfam" id="PF13174">
    <property type="entry name" value="TPR_6"/>
    <property type="match status" value="1"/>
</dbReference>
<feature type="transmembrane region" description="Helical" evidence="2">
    <location>
        <begin position="39"/>
        <end position="60"/>
    </location>
</feature>
<keyword evidence="2" id="KW-0812">Transmembrane</keyword>
<evidence type="ECO:0000313" key="3">
    <source>
        <dbReference type="EMBL" id="MDJ1504331.1"/>
    </source>
</evidence>
<comment type="caution">
    <text evidence="3">The sequence shown here is derived from an EMBL/GenBank/DDBJ whole genome shotgun (WGS) entry which is preliminary data.</text>
</comment>
<dbReference type="PROSITE" id="PS50293">
    <property type="entry name" value="TPR_REGION"/>
    <property type="match status" value="1"/>
</dbReference>
<dbReference type="Proteomes" id="UP001232063">
    <property type="component" value="Unassembled WGS sequence"/>
</dbReference>
<keyword evidence="2" id="KW-1133">Transmembrane helix</keyword>
<evidence type="ECO:0000256" key="2">
    <source>
        <dbReference type="SAM" id="Phobius"/>
    </source>
</evidence>
<dbReference type="EMBL" id="JASJOU010000011">
    <property type="protein sequence ID" value="MDJ1504331.1"/>
    <property type="molecule type" value="Genomic_DNA"/>
</dbReference>
<reference evidence="3" key="1">
    <citation type="submission" date="2023-05" db="EMBL/GenBank/DDBJ databases">
        <authorList>
            <person name="Zhang X."/>
        </authorList>
    </citation>
    <scope>NUCLEOTIDE SEQUENCE</scope>
    <source>
        <strain evidence="3">BD1B2-1</strain>
    </source>
</reference>
<keyword evidence="1" id="KW-0802">TPR repeat</keyword>
<evidence type="ECO:0000256" key="1">
    <source>
        <dbReference type="PROSITE-ProRule" id="PRU00339"/>
    </source>
</evidence>
<keyword evidence="2" id="KW-0472">Membrane</keyword>
<proteinExistence type="predicted"/>
<dbReference type="InterPro" id="IPR011990">
    <property type="entry name" value="TPR-like_helical_dom_sf"/>
</dbReference>
<dbReference type="PROSITE" id="PS50005">
    <property type="entry name" value="TPR"/>
    <property type="match status" value="1"/>
</dbReference>
<dbReference type="Pfam" id="PF13432">
    <property type="entry name" value="TPR_16"/>
    <property type="match status" value="1"/>
</dbReference>
<dbReference type="RefSeq" id="WP_314515501.1">
    <property type="nucleotide sequence ID" value="NZ_JASJOU010000011.1"/>
</dbReference>
<feature type="repeat" description="TPR" evidence="1">
    <location>
        <begin position="146"/>
        <end position="179"/>
    </location>
</feature>
<dbReference type="SMART" id="SM00028">
    <property type="entry name" value="TPR"/>
    <property type="match status" value="2"/>
</dbReference>
<gene>
    <name evidence="3" type="ORF">QNI22_26970</name>
</gene>
<keyword evidence="4" id="KW-1185">Reference proteome</keyword>
<dbReference type="InterPro" id="IPR019734">
    <property type="entry name" value="TPR_rpt"/>
</dbReference>
<evidence type="ECO:0000313" key="4">
    <source>
        <dbReference type="Proteomes" id="UP001232063"/>
    </source>
</evidence>
<dbReference type="AlphaFoldDB" id="A0AAE3UHH1"/>
<sequence>MAKKTPEATVNEPVEQPIKETPELNLEQAEDFVQRNRNLFLGGLAAVVLLVGGIFFYRYYTQNKETEAQKYMFRAVLYFEADSLTKALNGDGVNDGLLKIADEYSGTKAGKLAHFYAGVALLKQGKYDDAITHLKDFSSSDLLLQARAYSLVGDAYLEKKQPEEAISYYEKAANYEPNKFFTPAYLLKLGIAYEIAKQNDKAIETYDKIITNYEDSAETITAKKYKSKLQGLAG</sequence>
<dbReference type="Gene3D" id="1.25.40.10">
    <property type="entry name" value="Tetratricopeptide repeat domain"/>
    <property type="match status" value="2"/>
</dbReference>
<accession>A0AAE3UHH1</accession>
<name>A0AAE3UHH1_9BACT</name>
<protein>
    <submittedName>
        <fullName evidence="3">Tetratricopeptide repeat protein</fullName>
    </submittedName>
</protein>
<dbReference type="SUPFAM" id="SSF48452">
    <property type="entry name" value="TPR-like"/>
    <property type="match status" value="1"/>
</dbReference>
<organism evidence="3 4">
    <name type="scientific">Xanthocytophaga agilis</name>
    <dbReference type="NCBI Taxonomy" id="3048010"/>
    <lineage>
        <taxon>Bacteria</taxon>
        <taxon>Pseudomonadati</taxon>
        <taxon>Bacteroidota</taxon>
        <taxon>Cytophagia</taxon>
        <taxon>Cytophagales</taxon>
        <taxon>Rhodocytophagaceae</taxon>
        <taxon>Xanthocytophaga</taxon>
    </lineage>
</organism>